<dbReference type="RefSeq" id="WP_338887795.1">
    <property type="nucleotide sequence ID" value="NZ_CP147846.1"/>
</dbReference>
<feature type="transmembrane region" description="Helical" evidence="6">
    <location>
        <begin position="112"/>
        <end position="137"/>
    </location>
</feature>
<reference evidence="8 9" key="1">
    <citation type="submission" date="2024-03" db="EMBL/GenBank/DDBJ databases">
        <title>Natural products discovery in diverse microorganisms through a two-stage MS feature dereplication strategy.</title>
        <authorList>
            <person name="Zhang R."/>
        </authorList>
    </citation>
    <scope>NUCLEOTIDE SEQUENCE [LARGE SCALE GENOMIC DNA]</scope>
    <source>
        <strain evidence="8 9">18930</strain>
    </source>
</reference>
<evidence type="ECO:0000313" key="9">
    <source>
        <dbReference type="Proteomes" id="UP001432000"/>
    </source>
</evidence>
<name>A0ABZ2PJ60_9NOCA</name>
<keyword evidence="3 6" id="KW-0812">Transmembrane</keyword>
<evidence type="ECO:0000256" key="1">
    <source>
        <dbReference type="ARBA" id="ARBA00004651"/>
    </source>
</evidence>
<keyword evidence="2" id="KW-1003">Cell membrane</keyword>
<feature type="transmembrane region" description="Helical" evidence="6">
    <location>
        <begin position="376"/>
        <end position="394"/>
    </location>
</feature>
<keyword evidence="9" id="KW-1185">Reference proteome</keyword>
<dbReference type="SUPFAM" id="SSF103473">
    <property type="entry name" value="MFS general substrate transporter"/>
    <property type="match status" value="1"/>
</dbReference>
<evidence type="ECO:0000256" key="3">
    <source>
        <dbReference type="ARBA" id="ARBA00022692"/>
    </source>
</evidence>
<accession>A0ABZ2PJ60</accession>
<evidence type="ECO:0000256" key="6">
    <source>
        <dbReference type="SAM" id="Phobius"/>
    </source>
</evidence>
<feature type="transmembrane region" description="Helical" evidence="6">
    <location>
        <begin position="279"/>
        <end position="304"/>
    </location>
</feature>
<organism evidence="8 9">
    <name type="scientific">Rhodococcus sovatensis</name>
    <dbReference type="NCBI Taxonomy" id="1805840"/>
    <lineage>
        <taxon>Bacteria</taxon>
        <taxon>Bacillati</taxon>
        <taxon>Actinomycetota</taxon>
        <taxon>Actinomycetes</taxon>
        <taxon>Mycobacteriales</taxon>
        <taxon>Nocardiaceae</taxon>
        <taxon>Rhodococcus</taxon>
    </lineage>
</organism>
<feature type="transmembrane region" description="Helical" evidence="6">
    <location>
        <begin position="243"/>
        <end position="267"/>
    </location>
</feature>
<dbReference type="PANTHER" id="PTHR23513">
    <property type="entry name" value="INTEGRAL MEMBRANE EFFLUX PROTEIN-RELATED"/>
    <property type="match status" value="1"/>
</dbReference>
<keyword evidence="5 6" id="KW-0472">Membrane</keyword>
<feature type="domain" description="Major facilitator superfamily (MFS) profile" evidence="7">
    <location>
        <begin position="245"/>
        <end position="432"/>
    </location>
</feature>
<evidence type="ECO:0000256" key="4">
    <source>
        <dbReference type="ARBA" id="ARBA00022989"/>
    </source>
</evidence>
<feature type="transmembrane region" description="Helical" evidence="6">
    <location>
        <begin position="149"/>
        <end position="171"/>
    </location>
</feature>
<dbReference type="EMBL" id="CP147846">
    <property type="protein sequence ID" value="WXG67918.1"/>
    <property type="molecule type" value="Genomic_DNA"/>
</dbReference>
<sequence length="432" mass="43493">MSDETFLARLRNSPGAGKLTTIRFAGQFGDGLFQAALSGAILFNPERESNPAAIAAGFAVLLVPYSVIGPFAGTMLDRWDRRAVLLWANVVRMVLIVATAAVLWTGGGETPLLLLALSTVGLSRFVMAGASASLPHVIRTAWLVPMNSILATIGSGFAAAGAGAAVAVIGVVGAGDLGSGVAVAVSASGSVVGTVAAARFARGSLGPATLTDRDDRGALEAFADIAAGLKSGAVAVWKSPTVTAAMAGIGAHRIVFGIDTLVMVLILRETTSSSLPGGLAGFGIALGATAVGMLVAAVLTPFLLPRLGRVRSIVGALTLAAVVQVTFIAALTQTSLLIGAFLLGAAGQTIKLTGDASMQTDIDDDHRGRVFALQDTVFNIFFVGALAAAAFAVGPARSDLAGDASAHVVVLAGGVVYVLGLVVVALNARRAR</sequence>
<keyword evidence="4 6" id="KW-1133">Transmembrane helix</keyword>
<dbReference type="Proteomes" id="UP001432000">
    <property type="component" value="Chromosome"/>
</dbReference>
<feature type="transmembrane region" description="Helical" evidence="6">
    <location>
        <begin position="84"/>
        <end position="106"/>
    </location>
</feature>
<feature type="transmembrane region" description="Helical" evidence="6">
    <location>
        <begin position="52"/>
        <end position="72"/>
    </location>
</feature>
<dbReference type="InterPro" id="IPR020846">
    <property type="entry name" value="MFS_dom"/>
</dbReference>
<feature type="transmembrane region" description="Helical" evidence="6">
    <location>
        <begin position="316"/>
        <end position="343"/>
    </location>
</feature>
<dbReference type="PANTHER" id="PTHR23513:SF17">
    <property type="entry name" value="MEMBRANE PROTEIN"/>
    <property type="match status" value="1"/>
</dbReference>
<gene>
    <name evidence="8" type="ORF">WDS16_22275</name>
</gene>
<feature type="transmembrane region" description="Helical" evidence="6">
    <location>
        <begin position="406"/>
        <end position="426"/>
    </location>
</feature>
<evidence type="ECO:0000259" key="7">
    <source>
        <dbReference type="PROSITE" id="PS50850"/>
    </source>
</evidence>
<evidence type="ECO:0000313" key="8">
    <source>
        <dbReference type="EMBL" id="WXG67918.1"/>
    </source>
</evidence>
<dbReference type="Gene3D" id="1.20.1250.20">
    <property type="entry name" value="MFS general substrate transporter like domains"/>
    <property type="match status" value="1"/>
</dbReference>
<comment type="subcellular location">
    <subcellularLocation>
        <location evidence="1">Cell membrane</location>
        <topology evidence="1">Multi-pass membrane protein</topology>
    </subcellularLocation>
</comment>
<protein>
    <recommendedName>
        <fullName evidence="7">Major facilitator superfamily (MFS) profile domain-containing protein</fullName>
    </recommendedName>
</protein>
<dbReference type="PROSITE" id="PS50850">
    <property type="entry name" value="MFS"/>
    <property type="match status" value="1"/>
</dbReference>
<proteinExistence type="predicted"/>
<evidence type="ECO:0000256" key="2">
    <source>
        <dbReference type="ARBA" id="ARBA00022475"/>
    </source>
</evidence>
<evidence type="ECO:0000256" key="5">
    <source>
        <dbReference type="ARBA" id="ARBA00023136"/>
    </source>
</evidence>
<dbReference type="InterPro" id="IPR036259">
    <property type="entry name" value="MFS_trans_sf"/>
</dbReference>
<feature type="transmembrane region" description="Helical" evidence="6">
    <location>
        <begin position="177"/>
        <end position="198"/>
    </location>
</feature>